<gene>
    <name evidence="1" type="ORF">OV287_43325</name>
</gene>
<evidence type="ECO:0008006" key="3">
    <source>
        <dbReference type="Google" id="ProtNLM"/>
    </source>
</evidence>
<evidence type="ECO:0000313" key="1">
    <source>
        <dbReference type="EMBL" id="MCY1081307.1"/>
    </source>
</evidence>
<comment type="caution">
    <text evidence="1">The sequence shown here is derived from an EMBL/GenBank/DDBJ whole genome shotgun (WGS) entry which is preliminary data.</text>
</comment>
<reference evidence="1 2" key="1">
    <citation type="submission" date="2022-11" db="EMBL/GenBank/DDBJ databases">
        <title>Minimal conservation of predation-associated metabolite biosynthetic gene clusters underscores biosynthetic potential of Myxococcota including descriptions for ten novel species: Archangium lansinium sp. nov., Myxococcus landrumus sp. nov., Nannocystis bai.</title>
        <authorList>
            <person name="Ahearne A."/>
            <person name="Stevens C."/>
            <person name="Phillips K."/>
        </authorList>
    </citation>
    <scope>NUCLEOTIDE SEQUENCE [LARGE SCALE GENOMIC DNA]</scope>
    <source>
        <strain evidence="1 2">MIWBW</strain>
    </source>
</reference>
<dbReference type="EMBL" id="JAPNKA010000001">
    <property type="protein sequence ID" value="MCY1081307.1"/>
    <property type="molecule type" value="Genomic_DNA"/>
</dbReference>
<sequence>MTQTWKRGLILAGGLLTAGLTGCGPEGDSLEGPPDTTPGMVRAALTVYEQAAVDTANASPDCTSLGDFYWEVGNGTAKLFGFSRGSTVSETTVMPLASASKWLYASAYVQSKGYANLSAAEKKQLNFTSGYLESGNTVTSCGDAGTTVSDCYGPSYKDVSYRLLQDGNFYYDGGHMQKLALDDMGARLGTGLASVIDWLNGQLGTSLPESHGAVAVAGGFWGSAEHYRVFLQKLLTNQYAMSVRLNADAVPAWPGGPGVAYTPWVTGQAYYGLGHWLERELVSGTWKVSGHSSPGAFGFYPWVEAGKSQYMLLARYRANSAGGEGELSRACAHDIYKAYTTHWVFHSSEPHAPSHFSSTPGQVMLRGLP</sequence>
<keyword evidence="2" id="KW-1185">Reference proteome</keyword>
<accession>A0ABT4AKF2</accession>
<evidence type="ECO:0000313" key="2">
    <source>
        <dbReference type="Proteomes" id="UP001207654"/>
    </source>
</evidence>
<dbReference type="PROSITE" id="PS51257">
    <property type="entry name" value="PROKAR_LIPOPROTEIN"/>
    <property type="match status" value="1"/>
</dbReference>
<dbReference type="Proteomes" id="UP001207654">
    <property type="component" value="Unassembled WGS sequence"/>
</dbReference>
<proteinExistence type="predicted"/>
<dbReference type="RefSeq" id="WP_267539911.1">
    <property type="nucleotide sequence ID" value="NZ_JAPNKA010000001.1"/>
</dbReference>
<protein>
    <recommendedName>
        <fullName evidence="3">Serine hydrolase</fullName>
    </recommendedName>
</protein>
<organism evidence="1 2">
    <name type="scientific">Archangium lansingense</name>
    <dbReference type="NCBI Taxonomy" id="2995310"/>
    <lineage>
        <taxon>Bacteria</taxon>
        <taxon>Pseudomonadati</taxon>
        <taxon>Myxococcota</taxon>
        <taxon>Myxococcia</taxon>
        <taxon>Myxococcales</taxon>
        <taxon>Cystobacterineae</taxon>
        <taxon>Archangiaceae</taxon>
        <taxon>Archangium</taxon>
    </lineage>
</organism>
<name>A0ABT4AKF2_9BACT</name>